<evidence type="ECO:0000256" key="1">
    <source>
        <dbReference type="ARBA" id="ARBA00022679"/>
    </source>
</evidence>
<dbReference type="EMBL" id="JBHTJA010000027">
    <property type="protein sequence ID" value="MFD0901884.1"/>
    <property type="molecule type" value="Genomic_DNA"/>
</dbReference>
<feature type="transmembrane region" description="Helical" evidence="4">
    <location>
        <begin position="298"/>
        <end position="322"/>
    </location>
</feature>
<dbReference type="PANTHER" id="PTHR24421">
    <property type="entry name" value="NITRATE/NITRITE SENSOR PROTEIN NARX-RELATED"/>
    <property type="match status" value="1"/>
</dbReference>
<dbReference type="InterPro" id="IPR050482">
    <property type="entry name" value="Sensor_HK_TwoCompSys"/>
</dbReference>
<keyword evidence="4" id="KW-1133">Transmembrane helix</keyword>
<keyword evidence="1" id="KW-0808">Transferase</keyword>
<feature type="transmembrane region" description="Helical" evidence="4">
    <location>
        <begin position="228"/>
        <end position="246"/>
    </location>
</feature>
<name>A0ABW3EQU6_9ACTN</name>
<keyword evidence="2 6" id="KW-0418">Kinase</keyword>
<dbReference type="Gene3D" id="3.30.565.10">
    <property type="entry name" value="Histidine kinase-like ATPase, C-terminal domain"/>
    <property type="match status" value="1"/>
</dbReference>
<keyword evidence="7" id="KW-1185">Reference proteome</keyword>
<dbReference type="GO" id="GO:0016301">
    <property type="term" value="F:kinase activity"/>
    <property type="evidence" value="ECO:0007669"/>
    <property type="project" value="UniProtKB-KW"/>
</dbReference>
<keyword evidence="3" id="KW-0902">Two-component regulatory system</keyword>
<evidence type="ECO:0000256" key="4">
    <source>
        <dbReference type="SAM" id="Phobius"/>
    </source>
</evidence>
<dbReference type="PANTHER" id="PTHR24421:SF63">
    <property type="entry name" value="SENSOR HISTIDINE KINASE DESK"/>
    <property type="match status" value="1"/>
</dbReference>
<evidence type="ECO:0000256" key="3">
    <source>
        <dbReference type="ARBA" id="ARBA00023012"/>
    </source>
</evidence>
<keyword evidence="4" id="KW-0472">Membrane</keyword>
<dbReference type="CDD" id="cd16917">
    <property type="entry name" value="HATPase_UhpB-NarQ-NarX-like"/>
    <property type="match status" value="1"/>
</dbReference>
<evidence type="ECO:0000259" key="5">
    <source>
        <dbReference type="Pfam" id="PF07730"/>
    </source>
</evidence>
<dbReference type="SUPFAM" id="SSF55874">
    <property type="entry name" value="ATPase domain of HSP90 chaperone/DNA topoisomerase II/histidine kinase"/>
    <property type="match status" value="1"/>
</dbReference>
<dbReference type="Gene3D" id="1.20.5.1930">
    <property type="match status" value="1"/>
</dbReference>
<evidence type="ECO:0000313" key="7">
    <source>
        <dbReference type="Proteomes" id="UP001596972"/>
    </source>
</evidence>
<dbReference type="Proteomes" id="UP001596972">
    <property type="component" value="Unassembled WGS sequence"/>
</dbReference>
<comment type="caution">
    <text evidence="6">The sequence shown here is derived from an EMBL/GenBank/DDBJ whole genome shotgun (WGS) entry which is preliminary data.</text>
</comment>
<gene>
    <name evidence="6" type="ORF">ACFQ11_15900</name>
</gene>
<feature type="transmembrane region" description="Helical" evidence="4">
    <location>
        <begin position="119"/>
        <end position="138"/>
    </location>
</feature>
<feature type="transmembrane region" description="Helical" evidence="4">
    <location>
        <begin position="258"/>
        <end position="278"/>
    </location>
</feature>
<dbReference type="Pfam" id="PF07730">
    <property type="entry name" value="HisKA_3"/>
    <property type="match status" value="1"/>
</dbReference>
<dbReference type="InterPro" id="IPR011712">
    <property type="entry name" value="Sig_transdc_His_kin_sub3_dim/P"/>
</dbReference>
<organism evidence="6 7">
    <name type="scientific">Actinomadura sediminis</name>
    <dbReference type="NCBI Taxonomy" id="1038904"/>
    <lineage>
        <taxon>Bacteria</taxon>
        <taxon>Bacillati</taxon>
        <taxon>Actinomycetota</taxon>
        <taxon>Actinomycetes</taxon>
        <taxon>Streptosporangiales</taxon>
        <taxon>Thermomonosporaceae</taxon>
        <taxon>Actinomadura</taxon>
    </lineage>
</organism>
<dbReference type="RefSeq" id="WP_378299113.1">
    <property type="nucleotide sequence ID" value="NZ_JBHTJA010000027.1"/>
</dbReference>
<protein>
    <submittedName>
        <fullName evidence="6">Histidine kinase</fullName>
    </submittedName>
</protein>
<feature type="transmembrane region" description="Helical" evidence="4">
    <location>
        <begin position="92"/>
        <end position="112"/>
    </location>
</feature>
<proteinExistence type="predicted"/>
<reference evidence="7" key="1">
    <citation type="journal article" date="2019" name="Int. J. Syst. Evol. Microbiol.">
        <title>The Global Catalogue of Microorganisms (GCM) 10K type strain sequencing project: providing services to taxonomists for standard genome sequencing and annotation.</title>
        <authorList>
            <consortium name="The Broad Institute Genomics Platform"/>
            <consortium name="The Broad Institute Genome Sequencing Center for Infectious Disease"/>
            <person name="Wu L."/>
            <person name="Ma J."/>
        </authorList>
    </citation>
    <scope>NUCLEOTIDE SEQUENCE [LARGE SCALE GENOMIC DNA]</scope>
    <source>
        <strain evidence="7">JCM 31202</strain>
    </source>
</reference>
<dbReference type="InterPro" id="IPR036890">
    <property type="entry name" value="HATPase_C_sf"/>
</dbReference>
<evidence type="ECO:0000313" key="6">
    <source>
        <dbReference type="EMBL" id="MFD0901884.1"/>
    </source>
</evidence>
<keyword evidence="4" id="KW-0812">Transmembrane</keyword>
<sequence>MSCGFAFGGYVGIVNAEPGGKPAAFVLLTVLLLLHLRNCIRWSEDGRVRGWPWTLGAQAVLTAVGMVWYASTWYGNSGFLAAAILLLVRRRWAAWGGFALVIAAQFAAASPVRPTAVEAAYLAVGHAAFVGIALYGVARLADLVSDMRRTRDGLAAAEVARERLVFAQQLNERVGVSLERVVRDGDAGDPAAVGRRLDVARAALNETRSVAHGYGRERPAAAPVADDLTSRAVAVLGAATICLMIVPTEVRWFLRADLGAPETAVFFVALAAFVLLFLRACAPSGRPLWTLGVFVPALVPLLFFDLALWHVVFFLPGVVLVVVRGWARWVLAIPLICLDPLLVIWDAQLGDPTVLGMVYEVVWSGERALVVYGLVRMGELALQVREARAELARTAVARERLRFATDLHDLLGLGLSVVVLKNELALRLLDRDPDRARVELAEGLAAARRALADMEAVVSARGEIALAAEVESTRAALSAAGIEVSGSVRPVPLPAETDMLLATVLREGVTNVLRHSRADRCELTVEAVGRNVRLRLVNDGVSGRAAAPGVGLTNLERRARELGGTLTAGREGDGFRLAVTVPLKPALVGRDADRVDAISGVQLHDGRRQVVADGAPAQ</sequence>
<feature type="domain" description="Signal transduction histidine kinase subgroup 3 dimerisation and phosphoacceptor" evidence="5">
    <location>
        <begin position="399"/>
        <end position="459"/>
    </location>
</feature>
<evidence type="ECO:0000256" key="2">
    <source>
        <dbReference type="ARBA" id="ARBA00022777"/>
    </source>
</evidence>
<accession>A0ABW3EQU6</accession>